<dbReference type="Proteomes" id="UP000037600">
    <property type="component" value="Unassembled WGS sequence"/>
</dbReference>
<name>A0A0J8GTY4_9ALTE</name>
<dbReference type="InterPro" id="IPR029058">
    <property type="entry name" value="AB_hydrolase_fold"/>
</dbReference>
<dbReference type="SUPFAM" id="SSF53474">
    <property type="entry name" value="alpha/beta-Hydrolases"/>
    <property type="match status" value="1"/>
</dbReference>
<dbReference type="EMBL" id="LAZL01000006">
    <property type="protein sequence ID" value="KMT66202.1"/>
    <property type="molecule type" value="Genomic_DNA"/>
</dbReference>
<dbReference type="InterPro" id="IPR045556">
    <property type="entry name" value="DUF6351"/>
</dbReference>
<protein>
    <recommendedName>
        <fullName evidence="1">DUF6351 domain-containing protein</fullName>
    </recommendedName>
</protein>
<gene>
    <name evidence="2" type="ORF">XM47_05085</name>
</gene>
<reference evidence="2 3" key="1">
    <citation type="submission" date="2015-04" db="EMBL/GenBank/DDBJ databases">
        <title>Draft Genome Sequence of the Novel Agar-Digesting Marine Bacterium Q1.</title>
        <authorList>
            <person name="Li Y."/>
            <person name="Li D."/>
            <person name="Chen G."/>
            <person name="Du Z."/>
        </authorList>
    </citation>
    <scope>NUCLEOTIDE SEQUENCE [LARGE SCALE GENOMIC DNA]</scope>
    <source>
        <strain evidence="2 3">Q1</strain>
    </source>
</reference>
<proteinExistence type="predicted"/>
<keyword evidence="3" id="KW-1185">Reference proteome</keyword>
<comment type="caution">
    <text evidence="2">The sequence shown here is derived from an EMBL/GenBank/DDBJ whole genome shotgun (WGS) entry which is preliminary data.</text>
</comment>
<feature type="domain" description="DUF6351" evidence="1">
    <location>
        <begin position="63"/>
        <end position="700"/>
    </location>
</feature>
<dbReference type="Pfam" id="PF19878">
    <property type="entry name" value="DUF6351"/>
    <property type="match status" value="1"/>
</dbReference>
<evidence type="ECO:0000313" key="3">
    <source>
        <dbReference type="Proteomes" id="UP000037600"/>
    </source>
</evidence>
<organism evidence="2 3">
    <name type="scientific">Catenovulum maritimum</name>
    <dbReference type="NCBI Taxonomy" id="1513271"/>
    <lineage>
        <taxon>Bacteria</taxon>
        <taxon>Pseudomonadati</taxon>
        <taxon>Pseudomonadota</taxon>
        <taxon>Gammaproteobacteria</taxon>
        <taxon>Alteromonadales</taxon>
        <taxon>Alteromonadaceae</taxon>
        <taxon>Catenovulum</taxon>
    </lineage>
</organism>
<accession>A0A0J8GTY4</accession>
<evidence type="ECO:0000313" key="2">
    <source>
        <dbReference type="EMBL" id="KMT66202.1"/>
    </source>
</evidence>
<dbReference type="PATRIC" id="fig|1513271.3.peg.1046"/>
<evidence type="ECO:0000259" key="1">
    <source>
        <dbReference type="Pfam" id="PF19878"/>
    </source>
</evidence>
<sequence>MSFCVGLTAAFISIEATNPKIISSLAPMQDSYLIHPNDHIANTPRPIDNYPYPIKMDDIGPITPLFSGSLQYPFICMTEDSGFGQPIVDNQNGWGMPVFREGSDREKRGNIIGYSKDCSIQTGLQYHIIKENNQIELYTDQIIGEKDQLIRTEYGVIHRYIYLISMPITPSEIGSRLAKSQWNNKLIYQFTGGAGIGFRQGSMKPEKLIERRVEQLKSGYAVVTSGANRTSYTYNMLLSEDTARRLKKHFISLYQEPSYTVGVGGSGGGLAQYIMAQNAPGLIDGAIPLYSYPDMVSQTLYALDCDLLNSYYSFNSNDQEYWQNWDNRVHVDGLNAKNAEPHKGAFFQPINQILKAQAPSYPKGNSECINGWFGLYAFIHNPRQGWLRNYVTNELKQHVHWSHWQDLVNVYGKDEHGFARDVWGNEGVQYGLQALKNEQITIEQFIDLNKKVGGWRENHEFEKEKITTIPFSNIKIWLSLWGNHNSTTNSAQSHNGIAPRKPTDKLAVEKAYRYGQVFLGKSDIPILDVRHYLEDNLDMHHVSASFSARLRIKDFNGDYDNQVIWVADENYSPVVQAFETMDTWLLNIKAGKNITQAKPIAATDKCFDAKGNTIAQGSTVWDGDWNQQPNGQCSSQFKIYSNSRIQAGGPWSGAVFECAKVSVESAIKSGIYGKVNISQYKTELDKIFPKGVCDYTKGDAAMPKNLLSKL</sequence>
<dbReference type="AlphaFoldDB" id="A0A0J8GTY4"/>